<dbReference type="EMBL" id="JAPZBS010000005">
    <property type="protein sequence ID" value="KAJ5369929.1"/>
    <property type="molecule type" value="Genomic_DNA"/>
</dbReference>
<proteinExistence type="predicted"/>
<dbReference type="Proteomes" id="UP001147782">
    <property type="component" value="Unassembled WGS sequence"/>
</dbReference>
<reference evidence="1" key="1">
    <citation type="submission" date="2022-11" db="EMBL/GenBank/DDBJ databases">
        <authorList>
            <person name="Petersen C."/>
        </authorList>
    </citation>
    <scope>NUCLEOTIDE SEQUENCE</scope>
    <source>
        <strain evidence="1">IBT 29864</strain>
    </source>
</reference>
<dbReference type="InterPro" id="IPR052374">
    <property type="entry name" value="SERAC1"/>
</dbReference>
<dbReference type="PANTHER" id="PTHR48182">
    <property type="entry name" value="PROTEIN SERAC1"/>
    <property type="match status" value="1"/>
</dbReference>
<protein>
    <recommendedName>
        <fullName evidence="3">DUF676 domain-containing protein</fullName>
    </recommendedName>
</protein>
<organism evidence="1 2">
    <name type="scientific">Penicillium cataractarum</name>
    <dbReference type="NCBI Taxonomy" id="2100454"/>
    <lineage>
        <taxon>Eukaryota</taxon>
        <taxon>Fungi</taxon>
        <taxon>Dikarya</taxon>
        <taxon>Ascomycota</taxon>
        <taxon>Pezizomycotina</taxon>
        <taxon>Eurotiomycetes</taxon>
        <taxon>Eurotiomycetidae</taxon>
        <taxon>Eurotiales</taxon>
        <taxon>Aspergillaceae</taxon>
        <taxon>Penicillium</taxon>
    </lineage>
</organism>
<accession>A0A9W9S2N6</accession>
<dbReference type="PANTHER" id="PTHR48182:SF3">
    <property type="entry name" value="DUF676 DOMAIN-CONTAINING PROTEIN"/>
    <property type="match status" value="1"/>
</dbReference>
<sequence length="213" mass="23623">MDIKSTHEANANMSEARTIDIIAVHGLDEFDARGKCSDSSWEDPLDKELDGGWLGASVREICGKSAKFTIRLFFYTFDSTNTFCASADGLSNEAYSLLEQICMNRSQEVLFLGQGLGGLLVKQALLNAFLSSDFCQVKRWTKGLAFFGTPHSRESELRSGSHKGFFESLFCSTAPGLQIPPTLSNDFRHQLEDFLYISFYGNNDEATGRHAFG</sequence>
<comment type="caution">
    <text evidence="1">The sequence shown here is derived from an EMBL/GenBank/DDBJ whole genome shotgun (WGS) entry which is preliminary data.</text>
</comment>
<keyword evidence="2" id="KW-1185">Reference proteome</keyword>
<dbReference type="AlphaFoldDB" id="A0A9W9S2N6"/>
<gene>
    <name evidence="1" type="ORF">N7496_006021</name>
</gene>
<dbReference type="GeneID" id="81438129"/>
<dbReference type="RefSeq" id="XP_056554363.1">
    <property type="nucleotide sequence ID" value="XM_056698950.1"/>
</dbReference>
<evidence type="ECO:0000313" key="2">
    <source>
        <dbReference type="Proteomes" id="UP001147782"/>
    </source>
</evidence>
<reference evidence="1" key="2">
    <citation type="journal article" date="2023" name="IMA Fungus">
        <title>Comparative genomic study of the Penicillium genus elucidates a diverse pangenome and 15 lateral gene transfer events.</title>
        <authorList>
            <person name="Petersen C."/>
            <person name="Sorensen T."/>
            <person name="Nielsen M.R."/>
            <person name="Sondergaard T.E."/>
            <person name="Sorensen J.L."/>
            <person name="Fitzpatrick D.A."/>
            <person name="Frisvad J.C."/>
            <person name="Nielsen K.L."/>
        </authorList>
    </citation>
    <scope>NUCLEOTIDE SEQUENCE</scope>
    <source>
        <strain evidence="1">IBT 29864</strain>
    </source>
</reference>
<name>A0A9W9S2N6_9EURO</name>
<evidence type="ECO:0008006" key="3">
    <source>
        <dbReference type="Google" id="ProtNLM"/>
    </source>
</evidence>
<evidence type="ECO:0000313" key="1">
    <source>
        <dbReference type="EMBL" id="KAJ5369929.1"/>
    </source>
</evidence>
<dbReference type="OrthoDB" id="427518at2759"/>